<dbReference type="EMBL" id="JAGKQM010000018">
    <property type="protein sequence ID" value="KAH0865805.1"/>
    <property type="molecule type" value="Genomic_DNA"/>
</dbReference>
<organism evidence="2 3">
    <name type="scientific">Brassica napus</name>
    <name type="common">Rape</name>
    <dbReference type="NCBI Taxonomy" id="3708"/>
    <lineage>
        <taxon>Eukaryota</taxon>
        <taxon>Viridiplantae</taxon>
        <taxon>Streptophyta</taxon>
        <taxon>Embryophyta</taxon>
        <taxon>Tracheophyta</taxon>
        <taxon>Spermatophyta</taxon>
        <taxon>Magnoliopsida</taxon>
        <taxon>eudicotyledons</taxon>
        <taxon>Gunneridae</taxon>
        <taxon>Pentapetalae</taxon>
        <taxon>rosids</taxon>
        <taxon>malvids</taxon>
        <taxon>Brassicales</taxon>
        <taxon>Brassicaceae</taxon>
        <taxon>Brassiceae</taxon>
        <taxon>Brassica</taxon>
    </lineage>
</organism>
<gene>
    <name evidence="2" type="ORF">HID58_083016</name>
</gene>
<accession>A0ABQ7YC99</accession>
<reference evidence="2 3" key="1">
    <citation type="submission" date="2021-05" db="EMBL/GenBank/DDBJ databases">
        <title>Genome Assembly of Synthetic Allotetraploid Brassica napus Reveals Homoeologous Exchanges between Subgenomes.</title>
        <authorList>
            <person name="Davis J.T."/>
        </authorList>
    </citation>
    <scope>NUCLEOTIDE SEQUENCE [LARGE SCALE GENOMIC DNA]</scope>
    <source>
        <strain evidence="3">cv. Da-Ae</strain>
        <tissue evidence="2">Seedling</tissue>
    </source>
</reference>
<dbReference type="Proteomes" id="UP000824890">
    <property type="component" value="Unassembled WGS sequence"/>
</dbReference>
<sequence length="341" mass="38187">NKILYNKVGLSLSSCVQVIREVGAFCDTSASSLLDFGLRCEPSISSDSSGFGSYKCVKSHLRTILWLRRLGLDKRKPKIAETPPQWRAEKLSESEITTLRRSERSRGRCSLNYSPIRFSLTFRGTQHCRMSSLSSALKKEALCDSPSSNSTAPPWMWRRELMRWIKQTWVIATFLGKALTFFYLFGKEKPLLLQEFCLSESGTKGSGKTLEEEEASSLSLTQQDLLDSSGRFPVIKVLVICNGEKMGLPLGLLTMEVLEEPLLVVNHGVCDANSVVEGERGEATEPSNSSDDRRNTSEVAPQKEVVSFGKGHRLTNKQNYHTPITKIKRKRSRDSSRVSNL</sequence>
<feature type="non-terminal residue" evidence="2">
    <location>
        <position position="1"/>
    </location>
</feature>
<comment type="caution">
    <text evidence="2">The sequence shown here is derived from an EMBL/GenBank/DDBJ whole genome shotgun (WGS) entry which is preliminary data.</text>
</comment>
<evidence type="ECO:0000313" key="2">
    <source>
        <dbReference type="EMBL" id="KAH0865805.1"/>
    </source>
</evidence>
<feature type="region of interest" description="Disordered" evidence="1">
    <location>
        <begin position="276"/>
        <end position="341"/>
    </location>
</feature>
<name>A0ABQ7YC99_BRANA</name>
<evidence type="ECO:0000313" key="3">
    <source>
        <dbReference type="Proteomes" id="UP000824890"/>
    </source>
</evidence>
<keyword evidence="3" id="KW-1185">Reference proteome</keyword>
<evidence type="ECO:0000256" key="1">
    <source>
        <dbReference type="SAM" id="MobiDB-lite"/>
    </source>
</evidence>
<proteinExistence type="predicted"/>
<protein>
    <submittedName>
        <fullName evidence="2">Uncharacterized protein</fullName>
    </submittedName>
</protein>